<name>A0ACA9Q7F5_9GLOM</name>
<gene>
    <name evidence="1" type="ORF">SPELUC_LOCUS13702</name>
</gene>
<organism evidence="1 2">
    <name type="scientific">Cetraspora pellucida</name>
    <dbReference type="NCBI Taxonomy" id="1433469"/>
    <lineage>
        <taxon>Eukaryota</taxon>
        <taxon>Fungi</taxon>
        <taxon>Fungi incertae sedis</taxon>
        <taxon>Mucoromycota</taxon>
        <taxon>Glomeromycotina</taxon>
        <taxon>Glomeromycetes</taxon>
        <taxon>Diversisporales</taxon>
        <taxon>Gigasporaceae</taxon>
        <taxon>Cetraspora</taxon>
    </lineage>
</organism>
<protein>
    <submittedName>
        <fullName evidence="1">7695_t:CDS:1</fullName>
    </submittedName>
</protein>
<sequence>YDSAEDFSDIDEFDDNEEETLELFIGQVEKFMKKYATAKGYGIRIGGGERTDTTTQKVIKHVYLCHHAEKPSEKMQPNGMSCRVGCLWKVNIWVKKNKNNLEVTTLNDQHVGHELHLLANKEDMGLLLKRLYKKKIEDPCWVFSVEIDPITFSLTHLFWMSPEQQIL</sequence>
<keyword evidence="2" id="KW-1185">Reference proteome</keyword>
<proteinExistence type="predicted"/>
<evidence type="ECO:0000313" key="1">
    <source>
        <dbReference type="EMBL" id="CAG8739708.1"/>
    </source>
</evidence>
<dbReference type="Proteomes" id="UP000789366">
    <property type="component" value="Unassembled WGS sequence"/>
</dbReference>
<feature type="non-terminal residue" evidence="1">
    <location>
        <position position="1"/>
    </location>
</feature>
<feature type="non-terminal residue" evidence="1">
    <location>
        <position position="167"/>
    </location>
</feature>
<evidence type="ECO:0000313" key="2">
    <source>
        <dbReference type="Proteomes" id="UP000789366"/>
    </source>
</evidence>
<reference evidence="1" key="1">
    <citation type="submission" date="2021-06" db="EMBL/GenBank/DDBJ databases">
        <authorList>
            <person name="Kallberg Y."/>
            <person name="Tangrot J."/>
            <person name="Rosling A."/>
        </authorList>
    </citation>
    <scope>NUCLEOTIDE SEQUENCE</scope>
    <source>
        <strain evidence="1">28 12/20/2015</strain>
    </source>
</reference>
<accession>A0ACA9Q7F5</accession>
<comment type="caution">
    <text evidence="1">The sequence shown here is derived from an EMBL/GenBank/DDBJ whole genome shotgun (WGS) entry which is preliminary data.</text>
</comment>
<dbReference type="EMBL" id="CAJVPW010037343">
    <property type="protein sequence ID" value="CAG8739708.1"/>
    <property type="molecule type" value="Genomic_DNA"/>
</dbReference>